<evidence type="ECO:0000313" key="1">
    <source>
        <dbReference type="EMBL" id="CAD8060702.1"/>
    </source>
</evidence>
<dbReference type="Proteomes" id="UP000692954">
    <property type="component" value="Unassembled WGS sequence"/>
</dbReference>
<dbReference type="AlphaFoldDB" id="A0A8S1L554"/>
<comment type="caution">
    <text evidence="1">The sequence shown here is derived from an EMBL/GenBank/DDBJ whole genome shotgun (WGS) entry which is preliminary data.</text>
</comment>
<sequence>MEEKTMEITKLKIELNAQKHLKEIRFQTFGNIRELRAKFEYDDLIREFFEQCNIVDVQYVYQQLDKKAMEEQEYNVQVYENSMLANLDAINFDEASALEEELVNQ</sequence>
<name>A0A8S1L554_9CILI</name>
<dbReference type="OrthoDB" id="289891at2759"/>
<evidence type="ECO:0000313" key="2">
    <source>
        <dbReference type="Proteomes" id="UP000692954"/>
    </source>
</evidence>
<organism evidence="1 2">
    <name type="scientific">Paramecium sonneborni</name>
    <dbReference type="NCBI Taxonomy" id="65129"/>
    <lineage>
        <taxon>Eukaryota</taxon>
        <taxon>Sar</taxon>
        <taxon>Alveolata</taxon>
        <taxon>Ciliophora</taxon>
        <taxon>Intramacronucleata</taxon>
        <taxon>Oligohymenophorea</taxon>
        <taxon>Peniculida</taxon>
        <taxon>Parameciidae</taxon>
        <taxon>Paramecium</taxon>
    </lineage>
</organism>
<gene>
    <name evidence="1" type="ORF">PSON_ATCC_30995.1.T0140417</name>
</gene>
<proteinExistence type="predicted"/>
<keyword evidence="2" id="KW-1185">Reference proteome</keyword>
<dbReference type="EMBL" id="CAJJDN010000014">
    <property type="protein sequence ID" value="CAD8060702.1"/>
    <property type="molecule type" value="Genomic_DNA"/>
</dbReference>
<protein>
    <submittedName>
        <fullName evidence="1">Uncharacterized protein</fullName>
    </submittedName>
</protein>
<accession>A0A8S1L554</accession>
<reference evidence="1" key="1">
    <citation type="submission" date="2021-01" db="EMBL/GenBank/DDBJ databases">
        <authorList>
            <consortium name="Genoscope - CEA"/>
            <person name="William W."/>
        </authorList>
    </citation>
    <scope>NUCLEOTIDE SEQUENCE</scope>
</reference>